<evidence type="ECO:0000256" key="1">
    <source>
        <dbReference type="ARBA" id="ARBA00022723"/>
    </source>
</evidence>
<dbReference type="Proteomes" id="UP000565262">
    <property type="component" value="Unassembled WGS sequence"/>
</dbReference>
<dbReference type="CDD" id="cd03416">
    <property type="entry name" value="CbiX_SirB_N"/>
    <property type="match status" value="1"/>
</dbReference>
<keyword evidence="1" id="KW-0479">Metal-binding</keyword>
<evidence type="ECO:0000313" key="3">
    <source>
        <dbReference type="EMBL" id="MBB1488797.1"/>
    </source>
</evidence>
<keyword evidence="2" id="KW-0456">Lyase</keyword>
<evidence type="ECO:0000256" key="2">
    <source>
        <dbReference type="ARBA" id="ARBA00023239"/>
    </source>
</evidence>
<dbReference type="InterPro" id="IPR002762">
    <property type="entry name" value="CbiX-like"/>
</dbReference>
<dbReference type="SUPFAM" id="SSF53800">
    <property type="entry name" value="Chelatase"/>
    <property type="match status" value="1"/>
</dbReference>
<protein>
    <submittedName>
        <fullName evidence="3">CbiX/SirB N-terminal domain-containing protein</fullName>
    </submittedName>
</protein>
<dbReference type="EMBL" id="JACJFM010000035">
    <property type="protein sequence ID" value="MBB1488797.1"/>
    <property type="molecule type" value="Genomic_DNA"/>
</dbReference>
<keyword evidence="4" id="KW-1185">Reference proteome</keyword>
<accession>A0A839IWP6</accession>
<name>A0A839IWP6_9GAMM</name>
<gene>
    <name evidence="3" type="ORF">H4O21_19495</name>
</gene>
<dbReference type="Pfam" id="PF01903">
    <property type="entry name" value="CbiX"/>
    <property type="match status" value="1"/>
</dbReference>
<dbReference type="InterPro" id="IPR050963">
    <property type="entry name" value="Sirohydro_Cobaltochel/CbiX"/>
</dbReference>
<proteinExistence type="predicted"/>
<dbReference type="RefSeq" id="WP_182810565.1">
    <property type="nucleotide sequence ID" value="NZ_JACJFM010000035.1"/>
</dbReference>
<organism evidence="3 4">
    <name type="scientific">Oceanospirillum sediminis</name>
    <dbReference type="NCBI Taxonomy" id="2760088"/>
    <lineage>
        <taxon>Bacteria</taxon>
        <taxon>Pseudomonadati</taxon>
        <taxon>Pseudomonadota</taxon>
        <taxon>Gammaproteobacteria</taxon>
        <taxon>Oceanospirillales</taxon>
        <taxon>Oceanospirillaceae</taxon>
        <taxon>Oceanospirillum</taxon>
    </lineage>
</organism>
<dbReference type="Gene3D" id="3.40.50.1400">
    <property type="match status" value="1"/>
</dbReference>
<dbReference type="AlphaFoldDB" id="A0A839IWP6"/>
<dbReference type="PANTHER" id="PTHR33542">
    <property type="entry name" value="SIROHYDROCHLORIN FERROCHELATASE, CHLOROPLASTIC"/>
    <property type="match status" value="1"/>
</dbReference>
<reference evidence="3 4" key="1">
    <citation type="submission" date="2020-08" db="EMBL/GenBank/DDBJ databases">
        <title>Oceanospirillum sp. nov. isolated from marine sediment.</title>
        <authorList>
            <person name="Ji X."/>
        </authorList>
    </citation>
    <scope>NUCLEOTIDE SEQUENCE [LARGE SCALE GENOMIC DNA]</scope>
    <source>
        <strain evidence="3 4">D5</strain>
    </source>
</reference>
<dbReference type="PANTHER" id="PTHR33542:SF3">
    <property type="entry name" value="SIROHYDROCHLORIN FERROCHELATASE, CHLOROPLASTIC"/>
    <property type="match status" value="1"/>
</dbReference>
<comment type="caution">
    <text evidence="3">The sequence shown here is derived from an EMBL/GenBank/DDBJ whole genome shotgun (WGS) entry which is preliminary data.</text>
</comment>
<sequence>MSVEKAFLILLAHGSSDPEWQKPFEQLTRNIAGAQSHPVALAYMELCQPSLESVIGSIAPGTYENVEIVPLFFAAGRHLRTDVPAQIEQLNKVRPDLTITLHDPVGLHPVMQSALVNIIANLDFSDKK</sequence>
<evidence type="ECO:0000313" key="4">
    <source>
        <dbReference type="Proteomes" id="UP000565262"/>
    </source>
</evidence>
<dbReference type="GO" id="GO:0016829">
    <property type="term" value="F:lyase activity"/>
    <property type="evidence" value="ECO:0007669"/>
    <property type="project" value="UniProtKB-KW"/>
</dbReference>
<dbReference type="GO" id="GO:0046872">
    <property type="term" value="F:metal ion binding"/>
    <property type="evidence" value="ECO:0007669"/>
    <property type="project" value="UniProtKB-KW"/>
</dbReference>